<dbReference type="RefSeq" id="WP_003406443.1">
    <property type="nucleotide sequence ID" value="NZ_ACOM01000005.1"/>
</dbReference>
<protein>
    <submittedName>
        <fullName evidence="1">Uncharacterized protein</fullName>
    </submittedName>
</protein>
<proteinExistence type="predicted"/>
<dbReference type="Proteomes" id="UP000003081">
    <property type="component" value="Unassembled WGS sequence"/>
</dbReference>
<evidence type="ECO:0000313" key="2">
    <source>
        <dbReference type="EMBL" id="EEP53505.1"/>
    </source>
</evidence>
<organism evidence="1 3">
    <name type="scientific">Clostridium butyricum E4 str. BoNT E BL5262</name>
    <dbReference type="NCBI Taxonomy" id="632245"/>
    <lineage>
        <taxon>Bacteria</taxon>
        <taxon>Bacillati</taxon>
        <taxon>Bacillota</taxon>
        <taxon>Clostridia</taxon>
        <taxon>Eubacteriales</taxon>
        <taxon>Clostridiaceae</taxon>
        <taxon>Clostridium</taxon>
    </lineage>
</organism>
<sequence length="71" mass="8172">MDRGCLCNDCYYTLINVLVQEEYEIDFDTTRPHLSGQVPYIELPYKHENGNKYTKGIEADANYCCQCGAKL</sequence>
<dbReference type="EMBL" id="ACOM01000005">
    <property type="protein sequence ID" value="EEP53505.1"/>
    <property type="molecule type" value="Genomic_DNA"/>
</dbReference>
<dbReference type="AlphaFoldDB" id="C4IFC2"/>
<dbReference type="HOGENOM" id="CLU_2732836_0_0_9"/>
<reference evidence="1 3" key="1">
    <citation type="submission" date="2009-08" db="EMBL/GenBank/DDBJ databases">
        <authorList>
            <person name="Shrivastava S."/>
            <person name="Brinkac L.B."/>
            <person name="Brown J.L."/>
            <person name="Bruce D.B."/>
            <person name="Detter C."/>
            <person name="Green L.D."/>
            <person name="Munk C.A."/>
            <person name="Rogers Y.C."/>
            <person name="Tapia R."/>
            <person name="Sims D.R."/>
            <person name="Smith L.A."/>
            <person name="Smith T.J."/>
            <person name="Sutton G."/>
            <person name="Brettin T."/>
        </authorList>
    </citation>
    <scope>NUCLEOTIDE SEQUENCE [LARGE SCALE GENOMIC DNA]</scope>
    <source>
        <strain evidence="1">BoNT E BL5262</strain>
        <strain evidence="3">E4 str. BoNT E BL5262</strain>
    </source>
</reference>
<evidence type="ECO:0000313" key="3">
    <source>
        <dbReference type="Proteomes" id="UP000003081"/>
    </source>
</evidence>
<accession>C4IFC2</accession>
<keyword evidence="3" id="KW-1185">Reference proteome</keyword>
<name>C4IFC2_CLOBU</name>
<comment type="caution">
    <text evidence="1">The sequence shown here is derived from an EMBL/GenBank/DDBJ whole genome shotgun (WGS) entry which is preliminary data.</text>
</comment>
<gene>
    <name evidence="1" type="ORF">CLP_1626</name>
    <name evidence="2" type="ORF">CLP_2937</name>
</gene>
<dbReference type="EMBL" id="ACOM01000005">
    <property type="protein sequence ID" value="EEP53123.1"/>
    <property type="molecule type" value="Genomic_DNA"/>
</dbReference>
<evidence type="ECO:0000313" key="1">
    <source>
        <dbReference type="EMBL" id="EEP53123.1"/>
    </source>
</evidence>